<dbReference type="GO" id="GO:0005794">
    <property type="term" value="C:Golgi apparatus"/>
    <property type="evidence" value="ECO:0007669"/>
    <property type="project" value="UniProtKB-SubCell"/>
</dbReference>
<dbReference type="STRING" id="1764295.A0A5B8MS13"/>
<comment type="subcellular location">
    <subcellularLocation>
        <location evidence="6">Endoplasmic reticulum</location>
    </subcellularLocation>
    <subcellularLocation>
        <location evidence="6">Golgi apparatus</location>
        <location evidence="6">cis-Golgi network</location>
    </subcellularLocation>
</comment>
<dbReference type="Gene3D" id="3.30.450.70">
    <property type="match status" value="1"/>
</dbReference>
<comment type="subunit">
    <text evidence="6">Part of the multisubunit transport protein particle (TRAPP) complex.</text>
</comment>
<dbReference type="InterPro" id="IPR011012">
    <property type="entry name" value="Longin-like_dom_sf"/>
</dbReference>
<organism evidence="7 8">
    <name type="scientific">Chloropicon primus</name>
    <dbReference type="NCBI Taxonomy" id="1764295"/>
    <lineage>
        <taxon>Eukaryota</taxon>
        <taxon>Viridiplantae</taxon>
        <taxon>Chlorophyta</taxon>
        <taxon>Chloropicophyceae</taxon>
        <taxon>Chloropicales</taxon>
        <taxon>Chloropicaceae</taxon>
        <taxon>Chloropicon</taxon>
    </lineage>
</organism>
<dbReference type="OrthoDB" id="246406at2759"/>
<gene>
    <name evidence="7" type="ORF">A3770_10p57610</name>
</gene>
<dbReference type="SUPFAM" id="SSF64356">
    <property type="entry name" value="SNARE-like"/>
    <property type="match status" value="1"/>
</dbReference>
<reference evidence="7 8" key="1">
    <citation type="submission" date="2018-07" db="EMBL/GenBank/DDBJ databases">
        <title>The complete nuclear genome of the prasinophyte Chloropicon primus (CCMP1205).</title>
        <authorList>
            <person name="Pombert J.-F."/>
            <person name="Otis C."/>
            <person name="Turmel M."/>
            <person name="Lemieux C."/>
        </authorList>
    </citation>
    <scope>NUCLEOTIDE SEQUENCE [LARGE SCALE GENOMIC DNA]</scope>
    <source>
        <strain evidence="7 8">CCMP1205</strain>
    </source>
</reference>
<dbReference type="GO" id="GO:0005783">
    <property type="term" value="C:endoplasmic reticulum"/>
    <property type="evidence" value="ECO:0007669"/>
    <property type="project" value="UniProtKB-SubCell"/>
</dbReference>
<dbReference type="InterPro" id="IPR007233">
    <property type="entry name" value="TRAPPC"/>
</dbReference>
<keyword evidence="1 6" id="KW-0813">Transport</keyword>
<keyword evidence="8" id="KW-1185">Reference proteome</keyword>
<name>A0A5B8MS13_9CHLO</name>
<evidence type="ECO:0000256" key="4">
    <source>
        <dbReference type="ARBA" id="ARBA00023034"/>
    </source>
</evidence>
<dbReference type="CDD" id="cd14855">
    <property type="entry name" value="TRAPPC1_MUM2"/>
    <property type="match status" value="1"/>
</dbReference>
<evidence type="ECO:0000256" key="3">
    <source>
        <dbReference type="ARBA" id="ARBA00022892"/>
    </source>
</evidence>
<dbReference type="Proteomes" id="UP000316726">
    <property type="component" value="Chromosome 10"/>
</dbReference>
<keyword evidence="3 6" id="KW-0931">ER-Golgi transport</keyword>
<evidence type="ECO:0000256" key="6">
    <source>
        <dbReference type="RuleBase" id="RU366065"/>
    </source>
</evidence>
<evidence type="ECO:0000256" key="1">
    <source>
        <dbReference type="ARBA" id="ARBA00022448"/>
    </source>
</evidence>
<evidence type="ECO:0000256" key="5">
    <source>
        <dbReference type="ARBA" id="ARBA00038167"/>
    </source>
</evidence>
<proteinExistence type="inferred from homology"/>
<dbReference type="PANTHER" id="PTHR23249">
    <property type="entry name" value="TRAFFICKING PROTEIN PARTICLE COMPLEX SUBUNIT"/>
    <property type="match status" value="1"/>
</dbReference>
<evidence type="ECO:0000313" key="8">
    <source>
        <dbReference type="Proteomes" id="UP000316726"/>
    </source>
</evidence>
<dbReference type="AlphaFoldDB" id="A0A5B8MS13"/>
<comment type="similarity">
    <text evidence="5">Belongs to the TRAPP small subunits family. BET5 subfamily.</text>
</comment>
<evidence type="ECO:0000256" key="2">
    <source>
        <dbReference type="ARBA" id="ARBA00022824"/>
    </source>
</evidence>
<dbReference type="PANTHER" id="PTHR23249:SF16">
    <property type="entry name" value="TRAFFICKING PROTEIN PARTICLE COMPLEX SUBUNIT 1"/>
    <property type="match status" value="1"/>
</dbReference>
<keyword evidence="2 6" id="KW-0256">Endoplasmic reticulum</keyword>
<sequence>MVCYNMYIFNRDGVCLHYQEWSRPKHVKDGAGTLVDDAKMMFGLLFSLKNVCTAIDPTREVKRPLGAPTPHGEGCSFRSFTTDCYKLHYLDSPSGIKIVLNTSTDLGNLEKHMWQIYSNLYCEYVVKNPLYTVGEPFECEQFVQNLNKLIKSLG</sequence>
<dbReference type="SMART" id="SM01399">
    <property type="entry name" value="Sybindin"/>
    <property type="match status" value="1"/>
</dbReference>
<evidence type="ECO:0000313" key="7">
    <source>
        <dbReference type="EMBL" id="QDZ23243.1"/>
    </source>
</evidence>
<dbReference type="Pfam" id="PF04099">
    <property type="entry name" value="Sybindin"/>
    <property type="match status" value="1"/>
</dbReference>
<dbReference type="GO" id="GO:0030008">
    <property type="term" value="C:TRAPP complex"/>
    <property type="evidence" value="ECO:0007669"/>
    <property type="project" value="UniProtKB-UniRule"/>
</dbReference>
<dbReference type="EMBL" id="CP031043">
    <property type="protein sequence ID" value="QDZ23243.1"/>
    <property type="molecule type" value="Genomic_DNA"/>
</dbReference>
<protein>
    <recommendedName>
        <fullName evidence="6">Trafficking protein particle complex subunit</fullName>
    </recommendedName>
</protein>
<keyword evidence="4 6" id="KW-0333">Golgi apparatus</keyword>
<accession>A0A5B8MS13</accession>
<dbReference type="GO" id="GO:0006888">
    <property type="term" value="P:endoplasmic reticulum to Golgi vesicle-mediated transport"/>
    <property type="evidence" value="ECO:0007669"/>
    <property type="project" value="UniProtKB-UniRule"/>
</dbReference>
<dbReference type="FunFam" id="3.30.450.70:FF:000006">
    <property type="entry name" value="Trafficking particle complex subunit 1"/>
    <property type="match status" value="1"/>
</dbReference>